<dbReference type="Proteomes" id="UP001642540">
    <property type="component" value="Unassembled WGS sequence"/>
</dbReference>
<comment type="caution">
    <text evidence="1">The sequence shown here is derived from an EMBL/GenBank/DDBJ whole genome shotgun (WGS) entry which is preliminary data.</text>
</comment>
<reference evidence="1 2" key="1">
    <citation type="submission" date="2024-08" db="EMBL/GenBank/DDBJ databases">
        <authorList>
            <person name="Cucini C."/>
            <person name="Frati F."/>
        </authorList>
    </citation>
    <scope>NUCLEOTIDE SEQUENCE [LARGE SCALE GENOMIC DNA]</scope>
</reference>
<accession>A0ABP1PLS5</accession>
<protein>
    <submittedName>
        <fullName evidence="1">Uncharacterized protein</fullName>
    </submittedName>
</protein>
<proteinExistence type="predicted"/>
<organism evidence="1 2">
    <name type="scientific">Orchesella dallaii</name>
    <dbReference type="NCBI Taxonomy" id="48710"/>
    <lineage>
        <taxon>Eukaryota</taxon>
        <taxon>Metazoa</taxon>
        <taxon>Ecdysozoa</taxon>
        <taxon>Arthropoda</taxon>
        <taxon>Hexapoda</taxon>
        <taxon>Collembola</taxon>
        <taxon>Entomobryomorpha</taxon>
        <taxon>Entomobryoidea</taxon>
        <taxon>Orchesellidae</taxon>
        <taxon>Orchesellinae</taxon>
        <taxon>Orchesella</taxon>
    </lineage>
</organism>
<evidence type="ECO:0000313" key="1">
    <source>
        <dbReference type="EMBL" id="CAL8070843.1"/>
    </source>
</evidence>
<evidence type="ECO:0000313" key="2">
    <source>
        <dbReference type="Proteomes" id="UP001642540"/>
    </source>
</evidence>
<name>A0ABP1PLS5_9HEXA</name>
<gene>
    <name evidence="1" type="ORF">ODALV1_LOCUS1453</name>
</gene>
<dbReference type="EMBL" id="CAXLJM020000004">
    <property type="protein sequence ID" value="CAL8070843.1"/>
    <property type="molecule type" value="Genomic_DNA"/>
</dbReference>
<keyword evidence="2" id="KW-1185">Reference proteome</keyword>
<sequence length="157" mass="17902">MLNSFTVGGLLDNRVQLDIQPSNFFYSLKVPNAYIHSENFQQETRDLESRNKEVYLGLQLNVTNASFGITGINYEFVEGVGIQISNLSLTLPLGQLQYRVPSYYTVVDGVESDVTENKVDITPQIMEMWREVDENGVSFEKKYEEYIESVINALLTD</sequence>